<dbReference type="Proteomes" id="UP000769157">
    <property type="component" value="Unassembled WGS sequence"/>
</dbReference>
<sequence>MCPLAVPSARYLAQEPMHTGKPYLSICCGDSSSLAVIFLRVTNWIGSVFPGSLTLSAEETQSEDSSQANLWPCRPATRDSSRKSRLNAIDLSKSNYK</sequence>
<evidence type="ECO:0000313" key="3">
    <source>
        <dbReference type="Proteomes" id="UP000769157"/>
    </source>
</evidence>
<accession>A0A9P8P0D6</accession>
<feature type="compositionally biased region" description="Polar residues" evidence="1">
    <location>
        <begin position="60"/>
        <end position="69"/>
    </location>
</feature>
<dbReference type="EMBL" id="JAEUBE010000378">
    <property type="protein sequence ID" value="KAH3662532.1"/>
    <property type="molecule type" value="Genomic_DNA"/>
</dbReference>
<dbReference type="GeneID" id="70237748"/>
<protein>
    <submittedName>
        <fullName evidence="2">Uncharacterized protein</fullName>
    </submittedName>
</protein>
<feature type="region of interest" description="Disordered" evidence="1">
    <location>
        <begin position="60"/>
        <end position="97"/>
    </location>
</feature>
<gene>
    <name evidence="2" type="ORF">OGAPHI_005784</name>
</gene>
<keyword evidence="3" id="KW-1185">Reference proteome</keyword>
<reference evidence="2" key="1">
    <citation type="journal article" date="2021" name="Open Biol.">
        <title>Shared evolutionary footprints suggest mitochondrial oxidative damage underlies multiple complex I losses in fungi.</title>
        <authorList>
            <person name="Schikora-Tamarit M.A."/>
            <person name="Marcet-Houben M."/>
            <person name="Nosek J."/>
            <person name="Gabaldon T."/>
        </authorList>
    </citation>
    <scope>NUCLEOTIDE SEQUENCE</scope>
    <source>
        <strain evidence="2">CBS6075</strain>
    </source>
</reference>
<comment type="caution">
    <text evidence="2">The sequence shown here is derived from an EMBL/GenBank/DDBJ whole genome shotgun (WGS) entry which is preliminary data.</text>
</comment>
<proteinExistence type="predicted"/>
<reference evidence="2" key="2">
    <citation type="submission" date="2021-01" db="EMBL/GenBank/DDBJ databases">
        <authorList>
            <person name="Schikora-Tamarit M.A."/>
        </authorList>
    </citation>
    <scope>NUCLEOTIDE SEQUENCE</scope>
    <source>
        <strain evidence="2">CBS6075</strain>
    </source>
</reference>
<name>A0A9P8P0D6_9ASCO</name>
<evidence type="ECO:0000256" key="1">
    <source>
        <dbReference type="SAM" id="MobiDB-lite"/>
    </source>
</evidence>
<organism evidence="2 3">
    <name type="scientific">Ogataea philodendri</name>
    <dbReference type="NCBI Taxonomy" id="1378263"/>
    <lineage>
        <taxon>Eukaryota</taxon>
        <taxon>Fungi</taxon>
        <taxon>Dikarya</taxon>
        <taxon>Ascomycota</taxon>
        <taxon>Saccharomycotina</taxon>
        <taxon>Pichiomycetes</taxon>
        <taxon>Pichiales</taxon>
        <taxon>Pichiaceae</taxon>
        <taxon>Ogataea</taxon>
    </lineage>
</organism>
<dbReference type="AlphaFoldDB" id="A0A9P8P0D6"/>
<dbReference type="RefSeq" id="XP_046059621.1">
    <property type="nucleotide sequence ID" value="XM_046207002.1"/>
</dbReference>
<evidence type="ECO:0000313" key="2">
    <source>
        <dbReference type="EMBL" id="KAH3662532.1"/>
    </source>
</evidence>